<name>A0A383BWR0_9ZZZZ</name>
<dbReference type="AlphaFoldDB" id="A0A383BWR0"/>
<feature type="non-terminal residue" evidence="1">
    <location>
        <position position="1"/>
    </location>
</feature>
<accession>A0A383BWR0</accession>
<sequence>KYPIETGTYIIENGGCGEYTGGSMTVEEMAEAITKSDGSELPADWYQYDDIYHCFGDYYLQDEIKLPDGTTDSLNLELETDITDCGADFVMNASTSESGEVGNYEIELEDVFDPTKVTVSEEYGLVEGYEYDGDYFDGSSAGESVPGDGYSLPYLEIQVNAGGFYKEFDLESEISNMEDKGVDVSDAEAILKYLKETYGF</sequence>
<proteinExistence type="predicted"/>
<organism evidence="1">
    <name type="scientific">marine metagenome</name>
    <dbReference type="NCBI Taxonomy" id="408172"/>
    <lineage>
        <taxon>unclassified sequences</taxon>
        <taxon>metagenomes</taxon>
        <taxon>ecological metagenomes</taxon>
    </lineage>
</organism>
<evidence type="ECO:0000313" key="1">
    <source>
        <dbReference type="EMBL" id="SVE24342.1"/>
    </source>
</evidence>
<reference evidence="1" key="1">
    <citation type="submission" date="2018-05" db="EMBL/GenBank/DDBJ databases">
        <authorList>
            <person name="Lanie J.A."/>
            <person name="Ng W.-L."/>
            <person name="Kazmierczak K.M."/>
            <person name="Andrzejewski T.M."/>
            <person name="Davidsen T.M."/>
            <person name="Wayne K.J."/>
            <person name="Tettelin H."/>
            <person name="Glass J.I."/>
            <person name="Rusch D."/>
            <person name="Podicherti R."/>
            <person name="Tsui H.-C.T."/>
            <person name="Winkler M.E."/>
        </authorList>
    </citation>
    <scope>NUCLEOTIDE SEQUENCE</scope>
</reference>
<dbReference type="EMBL" id="UINC01203879">
    <property type="protein sequence ID" value="SVE24342.1"/>
    <property type="molecule type" value="Genomic_DNA"/>
</dbReference>
<gene>
    <name evidence="1" type="ORF">METZ01_LOCUS477196</name>
</gene>
<protein>
    <submittedName>
        <fullName evidence="1">Uncharacterized protein</fullName>
    </submittedName>
</protein>